<comment type="caution">
    <text evidence="2">The sequence shown here is derived from an EMBL/GenBank/DDBJ whole genome shotgun (WGS) entry which is preliminary data.</text>
</comment>
<protein>
    <submittedName>
        <fullName evidence="2">Uncharacterized protein</fullName>
    </submittedName>
</protein>
<feature type="compositionally biased region" description="Polar residues" evidence="1">
    <location>
        <begin position="285"/>
        <end position="300"/>
    </location>
</feature>
<gene>
    <name evidence="2" type="ORF">EYZ11_000928</name>
</gene>
<feature type="compositionally biased region" description="Low complexity" evidence="1">
    <location>
        <begin position="113"/>
        <end position="127"/>
    </location>
</feature>
<dbReference type="InterPro" id="IPR039867">
    <property type="entry name" value="Furry/Tao3/Mor2"/>
</dbReference>
<reference evidence="2 3" key="1">
    <citation type="submission" date="2019-03" db="EMBL/GenBank/DDBJ databases">
        <title>The genome sequence of a newly discovered highly antifungal drug resistant Aspergillus species, Aspergillus tanneri NIH 1004.</title>
        <authorList>
            <person name="Mounaud S."/>
            <person name="Singh I."/>
            <person name="Joardar V."/>
            <person name="Pakala S."/>
            <person name="Pakala S."/>
            <person name="Venepally P."/>
            <person name="Hoover J."/>
            <person name="Nierman W."/>
            <person name="Chung J."/>
            <person name="Losada L."/>
        </authorList>
    </citation>
    <scope>NUCLEOTIDE SEQUENCE [LARGE SCALE GENOMIC DNA]</scope>
    <source>
        <strain evidence="2 3">NIH1004</strain>
    </source>
</reference>
<proteinExistence type="predicted"/>
<evidence type="ECO:0000256" key="1">
    <source>
        <dbReference type="SAM" id="MobiDB-lite"/>
    </source>
</evidence>
<dbReference type="EMBL" id="SOSA01000015">
    <property type="protein sequence ID" value="THC99559.1"/>
    <property type="molecule type" value="Genomic_DNA"/>
</dbReference>
<name>A0A4S3JVT3_9EURO</name>
<keyword evidence="3" id="KW-1185">Reference proteome</keyword>
<dbReference type="VEuPathDB" id="FungiDB:EYZ11_000928"/>
<accession>A0A4S3JVT3</accession>
<feature type="region of interest" description="Disordered" evidence="1">
    <location>
        <begin position="281"/>
        <end position="300"/>
    </location>
</feature>
<feature type="region of interest" description="Disordered" evidence="1">
    <location>
        <begin position="1"/>
        <end position="99"/>
    </location>
</feature>
<dbReference type="PANTHER" id="PTHR12295:SF30">
    <property type="entry name" value="PROTEIN FURRY"/>
    <property type="match status" value="1"/>
</dbReference>
<dbReference type="STRING" id="1220188.A0A4S3JVT3"/>
<dbReference type="AlphaFoldDB" id="A0A4S3JVT3"/>
<dbReference type="GO" id="GO:0030427">
    <property type="term" value="C:site of polarized growth"/>
    <property type="evidence" value="ECO:0007669"/>
    <property type="project" value="TreeGrafter"/>
</dbReference>
<dbReference type="Proteomes" id="UP000308092">
    <property type="component" value="Unassembled WGS sequence"/>
</dbReference>
<dbReference type="GO" id="GO:0000902">
    <property type="term" value="P:cell morphogenesis"/>
    <property type="evidence" value="ECO:0007669"/>
    <property type="project" value="InterPro"/>
</dbReference>
<dbReference type="PANTHER" id="PTHR12295">
    <property type="entry name" value="FURRY-RELATED"/>
    <property type="match status" value="1"/>
</dbReference>
<organism evidence="2 3">
    <name type="scientific">Aspergillus tanneri</name>
    <dbReference type="NCBI Taxonomy" id="1220188"/>
    <lineage>
        <taxon>Eukaryota</taxon>
        <taxon>Fungi</taxon>
        <taxon>Dikarya</taxon>
        <taxon>Ascomycota</taxon>
        <taxon>Pezizomycotina</taxon>
        <taxon>Eurotiomycetes</taxon>
        <taxon>Eurotiomycetidae</taxon>
        <taxon>Eurotiales</taxon>
        <taxon>Aspergillaceae</taxon>
        <taxon>Aspergillus</taxon>
        <taxon>Aspergillus subgen. Circumdati</taxon>
    </lineage>
</organism>
<evidence type="ECO:0000313" key="2">
    <source>
        <dbReference type="EMBL" id="THC99559.1"/>
    </source>
</evidence>
<evidence type="ECO:0000313" key="3">
    <source>
        <dbReference type="Proteomes" id="UP000308092"/>
    </source>
</evidence>
<feature type="compositionally biased region" description="Polar residues" evidence="1">
    <location>
        <begin position="51"/>
        <end position="61"/>
    </location>
</feature>
<feature type="region of interest" description="Disordered" evidence="1">
    <location>
        <begin position="111"/>
        <end position="137"/>
    </location>
</feature>
<dbReference type="GO" id="GO:0005938">
    <property type="term" value="C:cell cortex"/>
    <property type="evidence" value="ECO:0007669"/>
    <property type="project" value="TreeGrafter"/>
</dbReference>
<sequence>MPLIPDESSSVSHHAFSPPPERLVTRSTPSSTVHSRETSAVRGRPADPSTLAPSTLQPQNNRRGHSHSKSPETSTGRPSPSGYDAPLERRPSNSYGHHRQTSIVHGMQHSRNPSFAASTTSTSPLSPELIASLGRGGGVEPDSVVAARTEQADMHGSYQSPAGNSSSHTLPGTLSTIEDQDADEFVGQADNKINQAIMKLGESDAPVEQVCGPGADTNFDQLISALGHIARQKPKPLIDTIMFWRKAKGDAANGMAKQVANQPKNASLENGLLIRRNTEPPQMAAESTTQTDPVPPSNNLLSRHEDVVLAERRATVVTTSYG</sequence>